<keyword evidence="6" id="KW-1185">Reference proteome</keyword>
<dbReference type="RefSeq" id="WP_318599552.1">
    <property type="nucleotide sequence ID" value="NZ_JAWSTH010000074.1"/>
</dbReference>
<dbReference type="PRINTS" id="PR00420">
    <property type="entry name" value="RNGMNOXGNASE"/>
</dbReference>
<evidence type="ECO:0000313" key="5">
    <source>
        <dbReference type="EMBL" id="MDW5597094.1"/>
    </source>
</evidence>
<keyword evidence="2" id="KW-0503">Monooxygenase</keyword>
<feature type="region of interest" description="Disordered" evidence="3">
    <location>
        <begin position="350"/>
        <end position="371"/>
    </location>
</feature>
<protein>
    <submittedName>
        <fullName evidence="5">NAD(P)/FAD-dependent oxidoreductase</fullName>
    </submittedName>
</protein>
<dbReference type="InterPro" id="IPR050493">
    <property type="entry name" value="FAD-dep_Monooxygenase_BioMet"/>
</dbReference>
<dbReference type="Gene3D" id="3.50.50.60">
    <property type="entry name" value="FAD/NAD(P)-binding domain"/>
    <property type="match status" value="1"/>
</dbReference>
<dbReference type="Proteomes" id="UP001284601">
    <property type="component" value="Unassembled WGS sequence"/>
</dbReference>
<gene>
    <name evidence="5" type="ORF">R7226_22300</name>
</gene>
<dbReference type="SUPFAM" id="SSF51905">
    <property type="entry name" value="FAD/NAD(P)-binding domain"/>
    <property type="match status" value="1"/>
</dbReference>
<comment type="caution">
    <text evidence="5">The sequence shown here is derived from an EMBL/GenBank/DDBJ whole genome shotgun (WGS) entry which is preliminary data.</text>
</comment>
<organism evidence="5 6">
    <name type="scientific">Conexibacter stalactiti</name>
    <dbReference type="NCBI Taxonomy" id="1940611"/>
    <lineage>
        <taxon>Bacteria</taxon>
        <taxon>Bacillati</taxon>
        <taxon>Actinomycetota</taxon>
        <taxon>Thermoleophilia</taxon>
        <taxon>Solirubrobacterales</taxon>
        <taxon>Conexibacteraceae</taxon>
        <taxon>Conexibacter</taxon>
    </lineage>
</organism>
<dbReference type="EMBL" id="JAWSTH010000074">
    <property type="protein sequence ID" value="MDW5597094.1"/>
    <property type="molecule type" value="Genomic_DNA"/>
</dbReference>
<dbReference type="Gene3D" id="3.30.9.10">
    <property type="entry name" value="D-Amino Acid Oxidase, subunit A, domain 2"/>
    <property type="match status" value="1"/>
</dbReference>
<reference evidence="6" key="1">
    <citation type="submission" date="2023-07" db="EMBL/GenBank/DDBJ databases">
        <title>Conexibacter stalactiti sp. nov., isolated from stalactites in a lava cave and emended description of the genus Conexibacter.</title>
        <authorList>
            <person name="Lee S.D."/>
        </authorList>
    </citation>
    <scope>NUCLEOTIDE SEQUENCE [LARGE SCALE GENOMIC DNA]</scope>
    <source>
        <strain evidence="6">KCTC 39840</strain>
    </source>
</reference>
<dbReference type="Pfam" id="PF01494">
    <property type="entry name" value="FAD_binding_3"/>
    <property type="match status" value="1"/>
</dbReference>
<evidence type="ECO:0000256" key="2">
    <source>
        <dbReference type="ARBA" id="ARBA00023033"/>
    </source>
</evidence>
<evidence type="ECO:0000256" key="1">
    <source>
        <dbReference type="ARBA" id="ARBA00023002"/>
    </source>
</evidence>
<evidence type="ECO:0000259" key="4">
    <source>
        <dbReference type="Pfam" id="PF01494"/>
    </source>
</evidence>
<feature type="domain" description="FAD-binding" evidence="4">
    <location>
        <begin position="5"/>
        <end position="307"/>
    </location>
</feature>
<dbReference type="PANTHER" id="PTHR13789">
    <property type="entry name" value="MONOOXYGENASE"/>
    <property type="match status" value="1"/>
</dbReference>
<evidence type="ECO:0000313" key="6">
    <source>
        <dbReference type="Proteomes" id="UP001284601"/>
    </source>
</evidence>
<name>A0ABU4HYF5_9ACTN</name>
<sequence length="371" mass="39535">MRAEIAGAGFAGLTLATALAQRGWSVRVHERAAQPRGGGAGIFLWENGLRTLAALGIEDEVLARSHSAAAWEERDHEGADIGRRPFPLPGGLRMVTMTRHDLYAPLLGAARAAGVELRTGSTVVGADPLGALLTRDARWPADVVIGADGINSRVRDALGLIRKRETFPELTIVRFTVPLASAPGHDGQWRNYVDHWNLADRRRVMFVPCNDDDLYLLLAARADDLAATARPLDSTVWCRSFPLLEPVLRELPDAPHADLYESIEVDAWSKGRVALAGDAAHAMPPTIGQGAGTAMTNALALALALDADAVATASGGATFDPRPALVGWEAAERPVTDATQATSVGRLANLFPTPGERRDSWGPRPLEAAGR</sequence>
<proteinExistence type="predicted"/>
<accession>A0ABU4HYF5</accession>
<keyword evidence="1" id="KW-0560">Oxidoreductase</keyword>
<dbReference type="PANTHER" id="PTHR13789:SF309">
    <property type="entry name" value="PUTATIVE (AFU_ORTHOLOGUE AFUA_6G14510)-RELATED"/>
    <property type="match status" value="1"/>
</dbReference>
<dbReference type="InterPro" id="IPR036188">
    <property type="entry name" value="FAD/NAD-bd_sf"/>
</dbReference>
<dbReference type="InterPro" id="IPR002938">
    <property type="entry name" value="FAD-bd"/>
</dbReference>
<evidence type="ECO:0000256" key="3">
    <source>
        <dbReference type="SAM" id="MobiDB-lite"/>
    </source>
</evidence>